<name>F5S5I0_KINKI</name>
<evidence type="ECO:0000313" key="2">
    <source>
        <dbReference type="Proteomes" id="UP000004207"/>
    </source>
</evidence>
<accession>F5S5I0</accession>
<proteinExistence type="predicted"/>
<dbReference type="HOGENOM" id="CLU_3062432_0_0_4"/>
<keyword evidence="2" id="KW-1185">Reference proteome</keyword>
<dbReference type="EMBL" id="AFHS01000014">
    <property type="protein sequence ID" value="EGK11154.1"/>
    <property type="molecule type" value="Genomic_DNA"/>
</dbReference>
<sequence>MYSKHFLKILYIQTKYCVIFQNSNISITTTTSKQKVQAAFCGKESVKSSLHFI</sequence>
<comment type="caution">
    <text evidence="1">The sequence shown here is derived from an EMBL/GenBank/DDBJ whole genome shotgun (WGS) entry which is preliminary data.</text>
</comment>
<evidence type="ECO:0000313" key="1">
    <source>
        <dbReference type="EMBL" id="EGK11154.1"/>
    </source>
</evidence>
<gene>
    <name evidence="1" type="ORF">HMPREF0476_0463</name>
</gene>
<reference evidence="1 2" key="1">
    <citation type="submission" date="2011-04" db="EMBL/GenBank/DDBJ databases">
        <authorList>
            <person name="Muzny D."/>
            <person name="Qin X."/>
            <person name="Deng J."/>
            <person name="Jiang H."/>
            <person name="Liu Y."/>
            <person name="Qu J."/>
            <person name="Song X.-Z."/>
            <person name="Zhang L."/>
            <person name="Thornton R."/>
            <person name="Coyle M."/>
            <person name="Francisco L."/>
            <person name="Jackson L."/>
            <person name="Javaid M."/>
            <person name="Korchina V."/>
            <person name="Kovar C."/>
            <person name="Mata R."/>
            <person name="Mathew T."/>
            <person name="Ngo R."/>
            <person name="Nguyen L."/>
            <person name="Nguyen N."/>
            <person name="Okwuonu G."/>
            <person name="Ongeri F."/>
            <person name="Pham C."/>
            <person name="Simmons D."/>
            <person name="Wilczek-Boney K."/>
            <person name="Hale W."/>
            <person name="Jakkamsetti A."/>
            <person name="Pham P."/>
            <person name="Ruth R."/>
            <person name="San Lucas F."/>
            <person name="Warren J."/>
            <person name="Zhang J."/>
            <person name="Zhao Z."/>
            <person name="Zhou C."/>
            <person name="Zhu D."/>
            <person name="Lee S."/>
            <person name="Bess C."/>
            <person name="Blankenburg K."/>
            <person name="Forbes L."/>
            <person name="Fu Q."/>
            <person name="Gubbala S."/>
            <person name="Hirani K."/>
            <person name="Jayaseelan J.C."/>
            <person name="Lara F."/>
            <person name="Munidasa M."/>
            <person name="Palculict T."/>
            <person name="Patil S."/>
            <person name="Pu L.-L."/>
            <person name="Saada N."/>
            <person name="Tang L."/>
            <person name="Weissenberger G."/>
            <person name="Zhu Y."/>
            <person name="Hemphill L."/>
            <person name="Shang Y."/>
            <person name="Youmans B."/>
            <person name="Ayvaz T."/>
            <person name="Ross M."/>
            <person name="Santibanez J."/>
            <person name="Aqrawi P."/>
            <person name="Gross S."/>
            <person name="Joshi V."/>
            <person name="Fowler G."/>
            <person name="Nazareth L."/>
            <person name="Reid J."/>
            <person name="Worley K."/>
            <person name="Petrosino J."/>
            <person name="Highlander S."/>
            <person name="Gibbs R."/>
        </authorList>
    </citation>
    <scope>NUCLEOTIDE SEQUENCE [LARGE SCALE GENOMIC DNA]</scope>
    <source>
        <strain evidence="1 2">ATCC 23330</strain>
    </source>
</reference>
<dbReference type="AlphaFoldDB" id="F5S5I0"/>
<protein>
    <submittedName>
        <fullName evidence="1">Uncharacterized protein</fullName>
    </submittedName>
</protein>
<dbReference type="Proteomes" id="UP000004207">
    <property type="component" value="Unassembled WGS sequence"/>
</dbReference>
<organism evidence="1 2">
    <name type="scientific">Kingella kingae ATCC 23330</name>
    <dbReference type="NCBI Taxonomy" id="887327"/>
    <lineage>
        <taxon>Bacteria</taxon>
        <taxon>Pseudomonadati</taxon>
        <taxon>Pseudomonadota</taxon>
        <taxon>Betaproteobacteria</taxon>
        <taxon>Neisseriales</taxon>
        <taxon>Neisseriaceae</taxon>
        <taxon>Kingella</taxon>
    </lineage>
</organism>